<keyword evidence="4 7" id="KW-0573">Peptidoglycan synthesis</keyword>
<dbReference type="Gene3D" id="3.90.190.20">
    <property type="entry name" value="Mur ligase, C-terminal domain"/>
    <property type="match status" value="1"/>
</dbReference>
<proteinExistence type="inferred from homology"/>
<evidence type="ECO:0000256" key="2">
    <source>
        <dbReference type="ARBA" id="ARBA00022618"/>
    </source>
</evidence>
<dbReference type="GO" id="GO:0008360">
    <property type="term" value="P:regulation of cell shape"/>
    <property type="evidence" value="ECO:0007669"/>
    <property type="project" value="UniProtKB-KW"/>
</dbReference>
<dbReference type="NCBIfam" id="NF001126">
    <property type="entry name" value="PRK00139.1-4"/>
    <property type="match status" value="1"/>
</dbReference>
<keyword evidence="7" id="KW-0460">Magnesium</keyword>
<evidence type="ECO:0000259" key="9">
    <source>
        <dbReference type="Pfam" id="PF01225"/>
    </source>
</evidence>
<keyword evidence="3 7" id="KW-0133">Cell shape</keyword>
<evidence type="ECO:0000256" key="4">
    <source>
        <dbReference type="ARBA" id="ARBA00022984"/>
    </source>
</evidence>
<dbReference type="Pfam" id="PF08245">
    <property type="entry name" value="Mur_ligase_M"/>
    <property type="match status" value="1"/>
</dbReference>
<dbReference type="SUPFAM" id="SSF53244">
    <property type="entry name" value="MurD-like peptide ligases, peptide-binding domain"/>
    <property type="match status" value="1"/>
</dbReference>
<dbReference type="SUPFAM" id="SSF63418">
    <property type="entry name" value="MurE/MurF N-terminal domain"/>
    <property type="match status" value="1"/>
</dbReference>
<keyword evidence="7" id="KW-0963">Cytoplasm</keyword>
<feature type="modified residue" description="N6-carboxylysine" evidence="7">
    <location>
        <position position="215"/>
    </location>
</feature>
<organism evidence="12 13">
    <name type="scientific">Rubrobacter taiwanensis</name>
    <dbReference type="NCBI Taxonomy" id="185139"/>
    <lineage>
        <taxon>Bacteria</taxon>
        <taxon>Bacillati</taxon>
        <taxon>Actinomycetota</taxon>
        <taxon>Rubrobacteria</taxon>
        <taxon>Rubrobacterales</taxon>
        <taxon>Rubrobacteraceae</taxon>
        <taxon>Rubrobacter</taxon>
    </lineage>
</organism>
<dbReference type="GO" id="GO:0071555">
    <property type="term" value="P:cell wall organization"/>
    <property type="evidence" value="ECO:0007669"/>
    <property type="project" value="UniProtKB-KW"/>
</dbReference>
<comment type="pathway">
    <text evidence="7 8">Cell wall biogenesis; peptidoglycan biosynthesis.</text>
</comment>
<keyword evidence="5 7" id="KW-0131">Cell cycle</keyword>
<feature type="binding site" evidence="7">
    <location>
        <position position="175"/>
    </location>
    <ligand>
        <name>UDP-N-acetyl-alpha-D-muramoyl-L-alanyl-D-glutamate</name>
        <dbReference type="ChEBI" id="CHEBI:83900"/>
    </ligand>
</feature>
<evidence type="ECO:0000256" key="3">
    <source>
        <dbReference type="ARBA" id="ARBA00022960"/>
    </source>
</evidence>
<keyword evidence="7" id="KW-0067">ATP-binding</keyword>
<sequence>MILNRSELEELLQTRLPPGVEGISGVTHDSRAAGPGDAFVAVSGFKRDGAEFAPEAVRRGAVLVVAERELTGLPVVVVRDAREALARLAAAVCGHPSHRIPVYGITGTNGKTTTSYALHAVFSGAGPCGLLSTAEIIVGRERRPALRTTPEAPEVQSALDGMLRAGMERVVMEVSSHGVELKRVAHTRFAGALFTNLSRDHLDLHPTMEHYYRAKRRLLEWAEGPKLSNADDEWGLRLAGEVEGVLTFGRTPRADYRIEGVEDGGAGMRFRLRHPEGVLELESPLLGDYNVSNVAGAAALALAAGIPEETVVRAVREMPQIPGRFERIGCGQDFEVVVDYAHTDVGLAAVLEVARALAGRSGGRVICVFGAAGERDKAKRPKMGAVSTRLADWSVVTTDDAYSEDPGEIARQVAAGAAPGRYEVILDRLEAIRRALRLARRGDVVVVAGKGHERVQHLPEGDVPFHDASAIRALLRQDGEVEVARRSG</sequence>
<keyword evidence="6 7" id="KW-0961">Cell wall biogenesis/degradation</keyword>
<dbReference type="Gene3D" id="3.40.1190.10">
    <property type="entry name" value="Mur-like, catalytic domain"/>
    <property type="match status" value="1"/>
</dbReference>
<gene>
    <name evidence="7" type="primary">murE</name>
    <name evidence="12" type="ORF">E0L93_12065</name>
</gene>
<dbReference type="InterPro" id="IPR035911">
    <property type="entry name" value="MurE/MurF_N"/>
</dbReference>
<reference evidence="12 13" key="1">
    <citation type="submission" date="2019-03" db="EMBL/GenBank/DDBJ databases">
        <title>Whole genome sequence of a novel Rubrobacter taiwanensis strain, isolated from Yellowstone National Park.</title>
        <authorList>
            <person name="Freed S."/>
            <person name="Ramaley R.F."/>
            <person name="Kyndt J.A."/>
        </authorList>
    </citation>
    <scope>NUCLEOTIDE SEQUENCE [LARGE SCALE GENOMIC DNA]</scope>
    <source>
        <strain evidence="12 13">Yellowstone</strain>
    </source>
</reference>
<dbReference type="Proteomes" id="UP000295244">
    <property type="component" value="Unassembled WGS sequence"/>
</dbReference>
<dbReference type="GO" id="GO:0009252">
    <property type="term" value="P:peptidoglycan biosynthetic process"/>
    <property type="evidence" value="ECO:0007669"/>
    <property type="project" value="UniProtKB-UniRule"/>
</dbReference>
<dbReference type="NCBIfam" id="TIGR01085">
    <property type="entry name" value="murE"/>
    <property type="match status" value="1"/>
</dbReference>
<evidence type="ECO:0000256" key="8">
    <source>
        <dbReference type="RuleBase" id="RU004135"/>
    </source>
</evidence>
<dbReference type="UniPathway" id="UPA00219"/>
<dbReference type="PANTHER" id="PTHR23135">
    <property type="entry name" value="MUR LIGASE FAMILY MEMBER"/>
    <property type="match status" value="1"/>
</dbReference>
<dbReference type="Pfam" id="PF02875">
    <property type="entry name" value="Mur_ligase_C"/>
    <property type="match status" value="1"/>
</dbReference>
<feature type="domain" description="Mur ligase central" evidence="11">
    <location>
        <begin position="105"/>
        <end position="301"/>
    </location>
</feature>
<keyword evidence="13" id="KW-1185">Reference proteome</keyword>
<dbReference type="EC" id="6.3.2.-" evidence="7"/>
<dbReference type="GO" id="GO:0051301">
    <property type="term" value="P:cell division"/>
    <property type="evidence" value="ECO:0007669"/>
    <property type="project" value="UniProtKB-KW"/>
</dbReference>
<comment type="cofactor">
    <cofactor evidence="7">
        <name>Mg(2+)</name>
        <dbReference type="ChEBI" id="CHEBI:18420"/>
    </cofactor>
</comment>
<dbReference type="GO" id="GO:0000287">
    <property type="term" value="F:magnesium ion binding"/>
    <property type="evidence" value="ECO:0007669"/>
    <property type="project" value="UniProtKB-UniRule"/>
</dbReference>
<dbReference type="InterPro" id="IPR013221">
    <property type="entry name" value="Mur_ligase_cen"/>
</dbReference>
<evidence type="ECO:0000256" key="1">
    <source>
        <dbReference type="ARBA" id="ARBA00005898"/>
    </source>
</evidence>
<evidence type="ECO:0000313" key="13">
    <source>
        <dbReference type="Proteomes" id="UP000295244"/>
    </source>
</evidence>
<dbReference type="GO" id="GO:0016881">
    <property type="term" value="F:acid-amino acid ligase activity"/>
    <property type="evidence" value="ECO:0007669"/>
    <property type="project" value="UniProtKB-UniRule"/>
</dbReference>
<feature type="binding site" evidence="7">
    <location>
        <begin position="107"/>
        <end position="113"/>
    </location>
    <ligand>
        <name>ATP</name>
        <dbReference type="ChEBI" id="CHEBI:30616"/>
    </ligand>
</feature>
<accession>A0A4R1BFB7</accession>
<evidence type="ECO:0000256" key="5">
    <source>
        <dbReference type="ARBA" id="ARBA00023306"/>
    </source>
</evidence>
<evidence type="ECO:0000256" key="7">
    <source>
        <dbReference type="HAMAP-Rule" id="MF_00208"/>
    </source>
</evidence>
<comment type="PTM">
    <text evidence="7">Carboxylation is probably crucial for Mg(2+) binding and, consequently, for the gamma-phosphate positioning of ATP.</text>
</comment>
<dbReference type="InterPro" id="IPR005761">
    <property type="entry name" value="UDP-N-AcMur-Glu-dNH2Pim_ligase"/>
</dbReference>
<keyword evidence="7" id="KW-0547">Nucleotide-binding</keyword>
<dbReference type="PANTHER" id="PTHR23135:SF4">
    <property type="entry name" value="UDP-N-ACETYLMURAMOYL-L-ALANYL-D-GLUTAMATE--2,6-DIAMINOPIMELATE LIGASE MURE HOMOLOG, CHLOROPLASTIC"/>
    <property type="match status" value="1"/>
</dbReference>
<comment type="caution">
    <text evidence="7">Lacks conserved residue(s) required for the propagation of feature annotation.</text>
</comment>
<keyword evidence="7 12" id="KW-0436">Ligase</keyword>
<feature type="domain" description="Mur ligase N-terminal catalytic" evidence="9">
    <location>
        <begin position="23"/>
        <end position="91"/>
    </location>
</feature>
<name>A0A4R1BFB7_9ACTN</name>
<feature type="binding site" evidence="7">
    <location>
        <position position="30"/>
    </location>
    <ligand>
        <name>UDP-N-acetyl-alpha-D-muramoyl-L-alanyl-D-glutamate</name>
        <dbReference type="ChEBI" id="CHEBI:83900"/>
    </ligand>
</feature>
<comment type="subcellular location">
    <subcellularLocation>
        <location evidence="7 8">Cytoplasm</location>
    </subcellularLocation>
</comment>
<protein>
    <recommendedName>
        <fullName evidence="7">UDP-N-acetylmuramyl-tripeptide synthetase</fullName>
        <ecNumber evidence="7">6.3.2.-</ecNumber>
    </recommendedName>
    <alternativeName>
        <fullName evidence="7">UDP-MurNAc-tripeptide synthetase</fullName>
    </alternativeName>
</protein>
<dbReference type="GO" id="GO:0005524">
    <property type="term" value="F:ATP binding"/>
    <property type="evidence" value="ECO:0007669"/>
    <property type="project" value="UniProtKB-UniRule"/>
</dbReference>
<dbReference type="AlphaFoldDB" id="A0A4R1BFB7"/>
<comment type="similarity">
    <text evidence="1 7">Belongs to the MurCDEF family. MurE subfamily.</text>
</comment>
<dbReference type="EMBL" id="SKBU01000022">
    <property type="protein sequence ID" value="TCJ15728.1"/>
    <property type="molecule type" value="Genomic_DNA"/>
</dbReference>
<evidence type="ECO:0000259" key="11">
    <source>
        <dbReference type="Pfam" id="PF08245"/>
    </source>
</evidence>
<evidence type="ECO:0000313" key="12">
    <source>
        <dbReference type="EMBL" id="TCJ15728.1"/>
    </source>
</evidence>
<dbReference type="SUPFAM" id="SSF53623">
    <property type="entry name" value="MurD-like peptide ligases, catalytic domain"/>
    <property type="match status" value="1"/>
</dbReference>
<dbReference type="InterPro" id="IPR036565">
    <property type="entry name" value="Mur-like_cat_sf"/>
</dbReference>
<dbReference type="OrthoDB" id="9800958at2"/>
<feature type="binding site" evidence="7">
    <location>
        <position position="183"/>
    </location>
    <ligand>
        <name>UDP-N-acetyl-alpha-D-muramoyl-L-alanyl-D-glutamate</name>
        <dbReference type="ChEBI" id="CHEBI:83900"/>
    </ligand>
</feature>
<dbReference type="InterPro" id="IPR004101">
    <property type="entry name" value="Mur_ligase_C"/>
</dbReference>
<dbReference type="GO" id="GO:0005737">
    <property type="term" value="C:cytoplasm"/>
    <property type="evidence" value="ECO:0007669"/>
    <property type="project" value="UniProtKB-SubCell"/>
</dbReference>
<keyword evidence="2 7" id="KW-0132">Cell division</keyword>
<dbReference type="InterPro" id="IPR000713">
    <property type="entry name" value="Mur_ligase_N"/>
</dbReference>
<dbReference type="Pfam" id="PF01225">
    <property type="entry name" value="Mur_ligase"/>
    <property type="match status" value="1"/>
</dbReference>
<feature type="domain" description="Mur ligase C-terminal" evidence="10">
    <location>
        <begin position="323"/>
        <end position="451"/>
    </location>
</feature>
<evidence type="ECO:0000256" key="6">
    <source>
        <dbReference type="ARBA" id="ARBA00023316"/>
    </source>
</evidence>
<comment type="function">
    <text evidence="7">Catalyzes the addition of an amino acid to the nucleotide precursor UDP-N-acetylmuramoyl-L-alanyl-D-glutamate (UMAG) in the biosynthesis of bacterial cell-wall peptidoglycan.</text>
</comment>
<dbReference type="HAMAP" id="MF_00208">
    <property type="entry name" value="MurE"/>
    <property type="match status" value="1"/>
</dbReference>
<comment type="caution">
    <text evidence="12">The sequence shown here is derived from an EMBL/GenBank/DDBJ whole genome shotgun (WGS) entry which is preliminary data.</text>
</comment>
<dbReference type="Gene3D" id="3.40.1390.10">
    <property type="entry name" value="MurE/MurF, N-terminal domain"/>
    <property type="match status" value="1"/>
</dbReference>
<feature type="binding site" evidence="7">
    <location>
        <begin position="148"/>
        <end position="149"/>
    </location>
    <ligand>
        <name>UDP-N-acetyl-alpha-D-muramoyl-L-alanyl-D-glutamate</name>
        <dbReference type="ChEBI" id="CHEBI:83900"/>
    </ligand>
</feature>
<dbReference type="InterPro" id="IPR036615">
    <property type="entry name" value="Mur_ligase_C_dom_sf"/>
</dbReference>
<evidence type="ECO:0000259" key="10">
    <source>
        <dbReference type="Pfam" id="PF02875"/>
    </source>
</evidence>